<evidence type="ECO:0000313" key="2">
    <source>
        <dbReference type="EMBL" id="CAI8054065.1"/>
    </source>
</evidence>
<organism evidence="2 3">
    <name type="scientific">Geodia barretti</name>
    <name type="common">Barrett's horny sponge</name>
    <dbReference type="NCBI Taxonomy" id="519541"/>
    <lineage>
        <taxon>Eukaryota</taxon>
        <taxon>Metazoa</taxon>
        <taxon>Porifera</taxon>
        <taxon>Demospongiae</taxon>
        <taxon>Heteroscleromorpha</taxon>
        <taxon>Tetractinellida</taxon>
        <taxon>Astrophorina</taxon>
        <taxon>Geodiidae</taxon>
        <taxon>Geodia</taxon>
    </lineage>
</organism>
<dbReference type="EMBL" id="CASHTH010004137">
    <property type="protein sequence ID" value="CAI8054065.1"/>
    <property type="molecule type" value="Genomic_DNA"/>
</dbReference>
<evidence type="ECO:0000256" key="1">
    <source>
        <dbReference type="SAM" id="MobiDB-lite"/>
    </source>
</evidence>
<proteinExistence type="predicted"/>
<reference evidence="2" key="1">
    <citation type="submission" date="2023-03" db="EMBL/GenBank/DDBJ databases">
        <authorList>
            <person name="Steffen K."/>
            <person name="Cardenas P."/>
        </authorList>
    </citation>
    <scope>NUCLEOTIDE SEQUENCE</scope>
</reference>
<dbReference type="AlphaFoldDB" id="A0AA35TTA2"/>
<comment type="caution">
    <text evidence="2">The sequence shown here is derived from an EMBL/GenBank/DDBJ whole genome shotgun (WGS) entry which is preliminary data.</text>
</comment>
<sequence length="146" mass="16899">MSSDASSSAEEEHEDSEERLRVFQAKVIDQVQPQKSYEDDDDEGACLKRIKLDTTGVHKVQENDEYHREKDALEIQRRHKQFIDTQAKKAEQYAKKMMQLVTVSSKRPVVDSVTQRPPGMEGKGPRVVPQSVKNHRKRLKKKARKQ</sequence>
<feature type="compositionally biased region" description="Basic residues" evidence="1">
    <location>
        <begin position="133"/>
        <end position="146"/>
    </location>
</feature>
<keyword evidence="3" id="KW-1185">Reference proteome</keyword>
<feature type="region of interest" description="Disordered" evidence="1">
    <location>
        <begin position="107"/>
        <end position="146"/>
    </location>
</feature>
<protein>
    <submittedName>
        <fullName evidence="2">Uncharacterized protein</fullName>
    </submittedName>
</protein>
<dbReference type="Proteomes" id="UP001174909">
    <property type="component" value="Unassembled WGS sequence"/>
</dbReference>
<name>A0AA35TTA2_GEOBA</name>
<evidence type="ECO:0000313" key="3">
    <source>
        <dbReference type="Proteomes" id="UP001174909"/>
    </source>
</evidence>
<gene>
    <name evidence="2" type="ORF">GBAR_LOCUS29549</name>
</gene>
<accession>A0AA35TTA2</accession>